<dbReference type="Pfam" id="PF01551">
    <property type="entry name" value="Peptidase_M23"/>
    <property type="match status" value="1"/>
</dbReference>
<dbReference type="EMBL" id="JBHRZS010000007">
    <property type="protein sequence ID" value="MFC3880516.1"/>
    <property type="molecule type" value="Genomic_DNA"/>
</dbReference>
<dbReference type="EC" id="3.4.24.-" evidence="3"/>
<dbReference type="PANTHER" id="PTHR21666:SF294">
    <property type="entry name" value="PEPTIDASE M23"/>
    <property type="match status" value="1"/>
</dbReference>
<organism evidence="3 4">
    <name type="scientific">Algoriphagus namhaensis</name>
    <dbReference type="NCBI Taxonomy" id="915353"/>
    <lineage>
        <taxon>Bacteria</taxon>
        <taxon>Pseudomonadati</taxon>
        <taxon>Bacteroidota</taxon>
        <taxon>Cytophagia</taxon>
        <taxon>Cytophagales</taxon>
        <taxon>Cyclobacteriaceae</taxon>
        <taxon>Algoriphagus</taxon>
    </lineage>
</organism>
<evidence type="ECO:0000259" key="2">
    <source>
        <dbReference type="Pfam" id="PF01551"/>
    </source>
</evidence>
<comment type="caution">
    <text evidence="3">The sequence shown here is derived from an EMBL/GenBank/DDBJ whole genome shotgun (WGS) entry which is preliminary data.</text>
</comment>
<evidence type="ECO:0000313" key="3">
    <source>
        <dbReference type="EMBL" id="MFC3880516.1"/>
    </source>
</evidence>
<gene>
    <name evidence="3" type="ORF">ACFOSV_10030</name>
</gene>
<sequence>MNYRLPFLLLSILFSSFSTFAQKEKDEPQGFEDDLVIRWVDQGDTAFLVAVNQLYAPLEVILDVKNQDEKSFLIEPLDSAVLMSHPKIIIGKKSGSIQINYRIDYHMGHPDLTKVDLDYPYRFPFEKGKAVSVSQGWRGKATHNTSESLFAIDFQMDEGEKVFAAREGTVVKVIDWFTKRGGPKYGASGNEIIILHEDGTFASYLHLQYQGSVVLEGDFVNKGQHIGFSGQTGYATGPHLHFFVTKERGIAIPYYFEGYPKQELEEGKAYQH</sequence>
<evidence type="ECO:0000313" key="4">
    <source>
        <dbReference type="Proteomes" id="UP001595805"/>
    </source>
</evidence>
<dbReference type="CDD" id="cd12797">
    <property type="entry name" value="M23_peptidase"/>
    <property type="match status" value="1"/>
</dbReference>
<dbReference type="SUPFAM" id="SSF51261">
    <property type="entry name" value="Duplicated hybrid motif"/>
    <property type="match status" value="1"/>
</dbReference>
<dbReference type="Proteomes" id="UP001595805">
    <property type="component" value="Unassembled WGS sequence"/>
</dbReference>
<evidence type="ECO:0000256" key="1">
    <source>
        <dbReference type="SAM" id="SignalP"/>
    </source>
</evidence>
<accession>A0ABV8AU90</accession>
<dbReference type="InterPro" id="IPR011055">
    <property type="entry name" value="Dup_hybrid_motif"/>
</dbReference>
<feature type="chain" id="PRO_5045730814" evidence="1">
    <location>
        <begin position="22"/>
        <end position="272"/>
    </location>
</feature>
<dbReference type="RefSeq" id="WP_377905874.1">
    <property type="nucleotide sequence ID" value="NZ_JBHRZS010000007.1"/>
</dbReference>
<protein>
    <submittedName>
        <fullName evidence="3">M23 family metallopeptidase</fullName>
        <ecNumber evidence="3">3.4.24.-</ecNumber>
    </submittedName>
</protein>
<dbReference type="Gene3D" id="2.70.70.10">
    <property type="entry name" value="Glucose Permease (Domain IIA)"/>
    <property type="match status" value="1"/>
</dbReference>
<feature type="signal peptide" evidence="1">
    <location>
        <begin position="1"/>
        <end position="21"/>
    </location>
</feature>
<dbReference type="InterPro" id="IPR050570">
    <property type="entry name" value="Cell_wall_metabolism_enzyme"/>
</dbReference>
<reference evidence="4" key="1">
    <citation type="journal article" date="2019" name="Int. J. Syst. Evol. Microbiol.">
        <title>The Global Catalogue of Microorganisms (GCM) 10K type strain sequencing project: providing services to taxonomists for standard genome sequencing and annotation.</title>
        <authorList>
            <consortium name="The Broad Institute Genomics Platform"/>
            <consortium name="The Broad Institute Genome Sequencing Center for Infectious Disease"/>
            <person name="Wu L."/>
            <person name="Ma J."/>
        </authorList>
    </citation>
    <scope>NUCLEOTIDE SEQUENCE [LARGE SCALE GENOMIC DNA]</scope>
    <source>
        <strain evidence="4">CCUG 60523</strain>
    </source>
</reference>
<dbReference type="InterPro" id="IPR016047">
    <property type="entry name" value="M23ase_b-sheet_dom"/>
</dbReference>
<keyword evidence="4" id="KW-1185">Reference proteome</keyword>
<feature type="domain" description="M23ase beta-sheet core" evidence="2">
    <location>
        <begin position="151"/>
        <end position="246"/>
    </location>
</feature>
<keyword evidence="1" id="KW-0732">Signal</keyword>
<dbReference type="GO" id="GO:0016787">
    <property type="term" value="F:hydrolase activity"/>
    <property type="evidence" value="ECO:0007669"/>
    <property type="project" value="UniProtKB-KW"/>
</dbReference>
<proteinExistence type="predicted"/>
<name>A0ABV8AU90_9BACT</name>
<dbReference type="PANTHER" id="PTHR21666">
    <property type="entry name" value="PEPTIDASE-RELATED"/>
    <property type="match status" value="1"/>
</dbReference>
<keyword evidence="3" id="KW-0378">Hydrolase</keyword>